<reference evidence="2 3" key="1">
    <citation type="submission" date="2015-08" db="EMBL/GenBank/DDBJ databases">
        <title>Emmonsia species relationships and genome sequence.</title>
        <authorList>
            <person name="Cuomo C.A."/>
            <person name="Schwartz I.S."/>
            <person name="Kenyon C."/>
            <person name="De Hoog G.S."/>
            <person name="Govender N.P."/>
            <person name="Botha A."/>
            <person name="Moreno L."/>
            <person name="De Vries M."/>
            <person name="Munoz J.F."/>
            <person name="Stielow J.B."/>
        </authorList>
    </citation>
    <scope>NUCLEOTIDE SEQUENCE [LARGE SCALE GENOMIC DNA]</scope>
    <source>
        <strain evidence="2 3">EI222</strain>
    </source>
</reference>
<organism evidence="2 3">
    <name type="scientific">Blastomyces percursus</name>
    <dbReference type="NCBI Taxonomy" id="1658174"/>
    <lineage>
        <taxon>Eukaryota</taxon>
        <taxon>Fungi</taxon>
        <taxon>Dikarya</taxon>
        <taxon>Ascomycota</taxon>
        <taxon>Pezizomycotina</taxon>
        <taxon>Eurotiomycetes</taxon>
        <taxon>Eurotiomycetidae</taxon>
        <taxon>Onygenales</taxon>
        <taxon>Ajellomycetaceae</taxon>
        <taxon>Blastomyces</taxon>
    </lineage>
</organism>
<evidence type="ECO:0000256" key="1">
    <source>
        <dbReference type="SAM" id="MobiDB-lite"/>
    </source>
</evidence>
<dbReference type="EMBL" id="LGTZ01000440">
    <property type="protein sequence ID" value="OJD25052.1"/>
    <property type="molecule type" value="Genomic_DNA"/>
</dbReference>
<gene>
    <name evidence="2" type="ORF">ACJ73_03580</name>
</gene>
<keyword evidence="3" id="KW-1185">Reference proteome</keyword>
<feature type="compositionally biased region" description="Basic and acidic residues" evidence="1">
    <location>
        <begin position="109"/>
        <end position="120"/>
    </location>
</feature>
<feature type="compositionally biased region" description="Basic and acidic residues" evidence="1">
    <location>
        <begin position="43"/>
        <end position="55"/>
    </location>
</feature>
<dbReference type="Proteomes" id="UP000242791">
    <property type="component" value="Unassembled WGS sequence"/>
</dbReference>
<dbReference type="OrthoDB" id="10571431at2759"/>
<dbReference type="AlphaFoldDB" id="A0A1J9RAN6"/>
<evidence type="ECO:0000313" key="3">
    <source>
        <dbReference type="Proteomes" id="UP000242791"/>
    </source>
</evidence>
<sequence>MRRAVTARSQRYSPAFFGTVIGWAAEVRAGTLREQGPMGEAIDWEKEKKSRESQRASDTGGRARKASRQRRLQSRGVKVVGVGGRKMRAEREETNNGGVSGGDLSSRTAGDDRSRLGELA</sequence>
<dbReference type="VEuPathDB" id="FungiDB:ACJ73_03580"/>
<evidence type="ECO:0000313" key="2">
    <source>
        <dbReference type="EMBL" id="OJD25052.1"/>
    </source>
</evidence>
<accession>A0A1J9RAN6</accession>
<name>A0A1J9RAN6_9EURO</name>
<comment type="caution">
    <text evidence="2">The sequence shown here is derived from an EMBL/GenBank/DDBJ whole genome shotgun (WGS) entry which is preliminary data.</text>
</comment>
<feature type="region of interest" description="Disordered" evidence="1">
    <location>
        <begin position="31"/>
        <end position="120"/>
    </location>
</feature>
<feature type="compositionally biased region" description="Basic residues" evidence="1">
    <location>
        <begin position="62"/>
        <end position="73"/>
    </location>
</feature>
<proteinExistence type="predicted"/>
<protein>
    <submittedName>
        <fullName evidence="2">Uncharacterized protein</fullName>
    </submittedName>
</protein>